<gene>
    <name evidence="1" type="ORF">NDR86_09120</name>
</gene>
<dbReference type="EMBL" id="JAMRXG010000003">
    <property type="protein sequence ID" value="MCM6773629.1"/>
    <property type="molecule type" value="Genomic_DNA"/>
</dbReference>
<dbReference type="Proteomes" id="UP001139157">
    <property type="component" value="Unassembled WGS sequence"/>
</dbReference>
<proteinExistence type="predicted"/>
<dbReference type="AlphaFoldDB" id="A0A9X2E4F0"/>
<evidence type="ECO:0000313" key="2">
    <source>
        <dbReference type="Proteomes" id="UP001139157"/>
    </source>
</evidence>
<organism evidence="1 2">
    <name type="scientific">Nocardia pulmonis</name>
    <dbReference type="NCBI Taxonomy" id="2951408"/>
    <lineage>
        <taxon>Bacteria</taxon>
        <taxon>Bacillati</taxon>
        <taxon>Actinomycetota</taxon>
        <taxon>Actinomycetes</taxon>
        <taxon>Mycobacteriales</taxon>
        <taxon>Nocardiaceae</taxon>
        <taxon>Nocardia</taxon>
    </lineage>
</organism>
<keyword evidence="2" id="KW-1185">Reference proteome</keyword>
<sequence>MNEFPPKSSPVSRFLRSNAALLILTIGLLVAVVAWQVVDRGSRTIPGTARPVITPTTPRPAVDLDQPFRDTPAASWAEGADGIVPPPPAPIGRYSAEQVADAMARAKQLIITARLDRHVLIGHDAEPVLAQLAPGMVTKLRPRLTPGNEHQTWWVSSKIASGYGLAKAVPRVTGSMRVAIGEDDELVVHTDYLVAYAFDHANPKDLDDPMDIVAVDRLQAAYEWVDDARYDQPSQGMWIGKVTGFAYSVNCALHEKGFLAPSYSNPPAVGYGRPAHPRNEDYFDPTLPIPTENNC</sequence>
<evidence type="ECO:0000313" key="1">
    <source>
        <dbReference type="EMBL" id="MCM6773629.1"/>
    </source>
</evidence>
<comment type="caution">
    <text evidence="1">The sequence shown here is derived from an EMBL/GenBank/DDBJ whole genome shotgun (WGS) entry which is preliminary data.</text>
</comment>
<dbReference type="RefSeq" id="WP_251910691.1">
    <property type="nucleotide sequence ID" value="NZ_JAMRXG010000003.1"/>
</dbReference>
<name>A0A9X2E4F0_9NOCA</name>
<accession>A0A9X2E4F0</accession>
<protein>
    <submittedName>
        <fullName evidence="1">Uncharacterized protein</fullName>
    </submittedName>
</protein>
<reference evidence="1" key="1">
    <citation type="submission" date="2022-06" db="EMBL/GenBank/DDBJ databases">
        <title>Novel species in genus nocardia.</title>
        <authorList>
            <person name="Li F."/>
        </authorList>
    </citation>
    <scope>NUCLEOTIDE SEQUENCE</scope>
    <source>
        <strain evidence="1">CDC141</strain>
    </source>
</reference>